<dbReference type="Pfam" id="PF07110">
    <property type="entry name" value="EthD"/>
    <property type="match status" value="1"/>
</dbReference>
<dbReference type="InterPro" id="IPR011008">
    <property type="entry name" value="Dimeric_a/b-barrel"/>
</dbReference>
<protein>
    <recommendedName>
        <fullName evidence="1">EthD domain-containing protein</fullName>
    </recommendedName>
</protein>
<gene>
    <name evidence="2" type="ORF">FHS31_000339</name>
</gene>
<accession>A0ABX0TMK9</accession>
<evidence type="ECO:0000259" key="1">
    <source>
        <dbReference type="Pfam" id="PF07110"/>
    </source>
</evidence>
<organism evidence="2 3">
    <name type="scientific">Sphingomonas vulcanisoli</name>
    <dbReference type="NCBI Taxonomy" id="1658060"/>
    <lineage>
        <taxon>Bacteria</taxon>
        <taxon>Pseudomonadati</taxon>
        <taxon>Pseudomonadota</taxon>
        <taxon>Alphaproteobacteria</taxon>
        <taxon>Sphingomonadales</taxon>
        <taxon>Sphingomonadaceae</taxon>
        <taxon>Sphingomonas</taxon>
    </lineage>
</organism>
<evidence type="ECO:0000313" key="3">
    <source>
        <dbReference type="Proteomes" id="UP000727456"/>
    </source>
</evidence>
<sequence length="233" mass="25529">MIKFLFLGRRAPGLTRQAAQSHLRTVHGRMVVLPPADAGAMPAYYVQNHVVDGGYPAGDGPHAIERDLVTELHFESMAAMQAAVATPYYLEHLRPDEPRFVHDPSVVRLNVTPRTIVEGPRAPAKLFVFASRAPGLDDDCWQAARDGMTNAMAAWDGVVALADNAVAAPPHGERFVDSVVEAWFEDPAAAMAAAARAPRLFDADGIDRDRSLTIVAEEFTEERLRELLTDRHL</sequence>
<dbReference type="EMBL" id="JAAOZC010000001">
    <property type="protein sequence ID" value="NIJ06757.1"/>
    <property type="molecule type" value="Genomic_DNA"/>
</dbReference>
<dbReference type="RefSeq" id="WP_167071394.1">
    <property type="nucleotide sequence ID" value="NZ_JAAOZC010000001.1"/>
</dbReference>
<name>A0ABX0TMK9_9SPHN</name>
<proteinExistence type="predicted"/>
<dbReference type="Gene3D" id="3.30.70.100">
    <property type="match status" value="1"/>
</dbReference>
<dbReference type="InterPro" id="IPR009799">
    <property type="entry name" value="EthD_dom"/>
</dbReference>
<comment type="caution">
    <text evidence="2">The sequence shown here is derived from an EMBL/GenBank/DDBJ whole genome shotgun (WGS) entry which is preliminary data.</text>
</comment>
<dbReference type="Proteomes" id="UP000727456">
    <property type="component" value="Unassembled WGS sequence"/>
</dbReference>
<reference evidence="2 3" key="1">
    <citation type="submission" date="2020-03" db="EMBL/GenBank/DDBJ databases">
        <title>Genomic Encyclopedia of Type Strains, Phase III (KMG-III): the genomes of soil and plant-associated and newly described type strains.</title>
        <authorList>
            <person name="Whitman W."/>
        </authorList>
    </citation>
    <scope>NUCLEOTIDE SEQUENCE [LARGE SCALE GENOMIC DNA]</scope>
    <source>
        <strain evidence="2 3">CECT 8804</strain>
    </source>
</reference>
<feature type="domain" description="EthD" evidence="1">
    <location>
        <begin position="12"/>
        <end position="101"/>
    </location>
</feature>
<evidence type="ECO:0000313" key="2">
    <source>
        <dbReference type="EMBL" id="NIJ06757.1"/>
    </source>
</evidence>
<keyword evidence="3" id="KW-1185">Reference proteome</keyword>
<dbReference type="SUPFAM" id="SSF54909">
    <property type="entry name" value="Dimeric alpha+beta barrel"/>
    <property type="match status" value="1"/>
</dbReference>